<keyword evidence="7" id="KW-1185">Reference proteome</keyword>
<dbReference type="Gene3D" id="1.10.10.10">
    <property type="entry name" value="Winged helix-like DNA-binding domain superfamily/Winged helix DNA-binding domain"/>
    <property type="match status" value="1"/>
</dbReference>
<protein>
    <recommendedName>
        <fullName evidence="8">IclR family transcriptional regulator</fullName>
    </recommendedName>
</protein>
<keyword evidence="3" id="KW-0804">Transcription</keyword>
<gene>
    <name evidence="6" type="ORF">KARMA_0361</name>
</gene>
<evidence type="ECO:0000256" key="3">
    <source>
        <dbReference type="ARBA" id="ARBA00023163"/>
    </source>
</evidence>
<dbReference type="PANTHER" id="PTHR30136:SF39">
    <property type="entry name" value="TRANSCRIPTIONAL REGULATORY PROTEIN"/>
    <property type="match status" value="1"/>
</dbReference>
<dbReference type="InterPro" id="IPR036388">
    <property type="entry name" value="WH-like_DNA-bd_sf"/>
</dbReference>
<dbReference type="Proteomes" id="UP000184085">
    <property type="component" value="Unassembled WGS sequence"/>
</dbReference>
<dbReference type="PROSITE" id="PS51077">
    <property type="entry name" value="HTH_ICLR"/>
    <property type="match status" value="1"/>
</dbReference>
<dbReference type="InterPro" id="IPR005471">
    <property type="entry name" value="Tscrpt_reg_IclR_N"/>
</dbReference>
<dbReference type="SMART" id="SM00346">
    <property type="entry name" value="HTH_ICLR"/>
    <property type="match status" value="1"/>
</dbReference>
<proteinExistence type="predicted"/>
<dbReference type="GO" id="GO:0045892">
    <property type="term" value="P:negative regulation of DNA-templated transcription"/>
    <property type="evidence" value="ECO:0007669"/>
    <property type="project" value="TreeGrafter"/>
</dbReference>
<dbReference type="EMBL" id="FMJB01000015">
    <property type="protein sequence ID" value="SCM66188.1"/>
    <property type="molecule type" value="Genomic_DNA"/>
</dbReference>
<dbReference type="PANTHER" id="PTHR30136">
    <property type="entry name" value="HELIX-TURN-HELIX TRANSCRIPTIONAL REGULATOR, ICLR FAMILY"/>
    <property type="match status" value="1"/>
</dbReference>
<evidence type="ECO:0008006" key="8">
    <source>
        <dbReference type="Google" id="ProtNLM"/>
    </source>
</evidence>
<evidence type="ECO:0000256" key="2">
    <source>
        <dbReference type="ARBA" id="ARBA00023125"/>
    </source>
</evidence>
<accession>A0A1M4MWQ8</accession>
<dbReference type="Pfam" id="PF09339">
    <property type="entry name" value="HTH_IclR"/>
    <property type="match status" value="1"/>
</dbReference>
<reference evidence="7" key="1">
    <citation type="submission" date="2016-09" db="EMBL/GenBank/DDBJ databases">
        <authorList>
            <person name="Wibberg D."/>
        </authorList>
    </citation>
    <scope>NUCLEOTIDE SEQUENCE [LARGE SCALE GENOMIC DNA]</scope>
</reference>
<evidence type="ECO:0000313" key="7">
    <source>
        <dbReference type="Proteomes" id="UP000184085"/>
    </source>
</evidence>
<dbReference type="GO" id="GO:0003677">
    <property type="term" value="F:DNA binding"/>
    <property type="evidence" value="ECO:0007669"/>
    <property type="project" value="UniProtKB-KW"/>
</dbReference>
<dbReference type="RefSeq" id="WP_072703121.1">
    <property type="nucleotide sequence ID" value="NZ_FMJB01000015.1"/>
</dbReference>
<keyword evidence="1" id="KW-0805">Transcription regulation</keyword>
<dbReference type="SUPFAM" id="SSF46785">
    <property type="entry name" value="Winged helix' DNA-binding domain"/>
    <property type="match status" value="1"/>
</dbReference>
<feature type="domain" description="IclR-ED" evidence="5">
    <location>
        <begin position="75"/>
        <end position="259"/>
    </location>
</feature>
<evidence type="ECO:0000259" key="5">
    <source>
        <dbReference type="PROSITE" id="PS51078"/>
    </source>
</evidence>
<keyword evidence="2" id="KW-0238">DNA-binding</keyword>
<name>A0A1M4MWQ8_9RHOB</name>
<sequence length="264" mass="28680">MKTERVESGGAQSVDRALSLLSLIARDGGNEVPMTTLTAKSGLSRPTVRRMLLALMRSGLVEQNPASRNYALGPESYVVGLMAQRRFDLLELAMDSLRDLAAESGDSSFLSMRRGLYSVCLHREEGSYPIRTQALQVGYRHPLAVGAGAMAMLAALPDDEQAQVRAEIGPILAKDYERYTPEVLDQGIAHARQNGWALNPGLYLANSWAVGVAIKAPTGDVLGALTIAAIDSRMGEDRQQTLAALLKREADKIEAKLRRRLGYT</sequence>
<dbReference type="Gene3D" id="3.30.450.40">
    <property type="match status" value="1"/>
</dbReference>
<dbReference type="PROSITE" id="PS51078">
    <property type="entry name" value="ICLR_ED"/>
    <property type="match status" value="1"/>
</dbReference>
<dbReference type="SUPFAM" id="SSF55781">
    <property type="entry name" value="GAF domain-like"/>
    <property type="match status" value="1"/>
</dbReference>
<evidence type="ECO:0000313" key="6">
    <source>
        <dbReference type="EMBL" id="SCM66188.1"/>
    </source>
</evidence>
<dbReference type="InterPro" id="IPR014757">
    <property type="entry name" value="Tscrpt_reg_IclR_C"/>
</dbReference>
<dbReference type="Pfam" id="PF01614">
    <property type="entry name" value="IclR_C"/>
    <property type="match status" value="1"/>
</dbReference>
<feature type="domain" description="HTH iclR-type" evidence="4">
    <location>
        <begin position="11"/>
        <end position="74"/>
    </location>
</feature>
<organism evidence="6 7">
    <name type="scientific">Donghicola eburneus</name>
    <dbReference type="NCBI Taxonomy" id="393278"/>
    <lineage>
        <taxon>Bacteria</taxon>
        <taxon>Pseudomonadati</taxon>
        <taxon>Pseudomonadota</taxon>
        <taxon>Alphaproteobacteria</taxon>
        <taxon>Rhodobacterales</taxon>
        <taxon>Roseobacteraceae</taxon>
        <taxon>Donghicola</taxon>
    </lineage>
</organism>
<dbReference type="InterPro" id="IPR029016">
    <property type="entry name" value="GAF-like_dom_sf"/>
</dbReference>
<dbReference type="GO" id="GO:0003700">
    <property type="term" value="F:DNA-binding transcription factor activity"/>
    <property type="evidence" value="ECO:0007669"/>
    <property type="project" value="TreeGrafter"/>
</dbReference>
<dbReference type="InterPro" id="IPR050707">
    <property type="entry name" value="HTH_MetabolicPath_Reg"/>
</dbReference>
<evidence type="ECO:0000259" key="4">
    <source>
        <dbReference type="PROSITE" id="PS51077"/>
    </source>
</evidence>
<dbReference type="AlphaFoldDB" id="A0A1M4MWQ8"/>
<evidence type="ECO:0000256" key="1">
    <source>
        <dbReference type="ARBA" id="ARBA00023015"/>
    </source>
</evidence>
<dbReference type="InterPro" id="IPR036390">
    <property type="entry name" value="WH_DNA-bd_sf"/>
</dbReference>